<proteinExistence type="predicted"/>
<organism evidence="1 2">
    <name type="scientific">Vibrio ishigakensis</name>
    <dbReference type="NCBI Taxonomy" id="1481914"/>
    <lineage>
        <taxon>Bacteria</taxon>
        <taxon>Pseudomonadati</taxon>
        <taxon>Pseudomonadota</taxon>
        <taxon>Gammaproteobacteria</taxon>
        <taxon>Vibrionales</taxon>
        <taxon>Vibrionaceae</taxon>
        <taxon>Vibrio</taxon>
    </lineage>
</organism>
<gene>
    <name evidence="1" type="ORF">JCM19232_3340</name>
</gene>
<comment type="caution">
    <text evidence="1">The sequence shown here is derived from an EMBL/GenBank/DDBJ whole genome shotgun (WGS) entry which is preliminary data.</text>
</comment>
<protein>
    <recommendedName>
        <fullName evidence="3">GIY-YIG nuclease family protein</fullName>
    </recommendedName>
</protein>
<dbReference type="EMBL" id="BBSA01000011">
    <property type="protein sequence ID" value="GAM64064.1"/>
    <property type="molecule type" value="Genomic_DNA"/>
</dbReference>
<sequence>MSESSSLYVVVLTDKAGIEFVRFGTTLNFELRKEQHLRA</sequence>
<reference evidence="1 2" key="1">
    <citation type="submission" date="2015-01" db="EMBL/GenBank/DDBJ databases">
        <title>Vibrio sp. C5 JCM 19232 whole genome shotgun sequence.</title>
        <authorList>
            <person name="Sawabe T."/>
            <person name="Meirelles P."/>
            <person name="Feng G."/>
            <person name="Sayaka M."/>
            <person name="Hattori M."/>
            <person name="Ohkuma M."/>
        </authorList>
    </citation>
    <scope>NUCLEOTIDE SEQUENCE [LARGE SCALE GENOMIC DNA]</scope>
    <source>
        <strain evidence="1 2">JCM19232</strain>
    </source>
</reference>
<name>A0A0B8PMZ8_9VIBR</name>
<dbReference type="AlphaFoldDB" id="A0A0B8PMZ8"/>
<evidence type="ECO:0000313" key="1">
    <source>
        <dbReference type="EMBL" id="GAM64064.1"/>
    </source>
</evidence>
<evidence type="ECO:0008006" key="3">
    <source>
        <dbReference type="Google" id="ProtNLM"/>
    </source>
</evidence>
<evidence type="ECO:0000313" key="2">
    <source>
        <dbReference type="Proteomes" id="UP000031670"/>
    </source>
</evidence>
<dbReference type="Proteomes" id="UP000031670">
    <property type="component" value="Unassembled WGS sequence"/>
</dbReference>
<reference evidence="1 2" key="2">
    <citation type="submission" date="2015-01" db="EMBL/GenBank/DDBJ databases">
        <authorList>
            <consortium name="NBRP consortium"/>
            <person name="Sawabe T."/>
            <person name="Meirelles P."/>
            <person name="Feng G."/>
            <person name="Sayaka M."/>
            <person name="Hattori M."/>
            <person name="Ohkuma M."/>
        </authorList>
    </citation>
    <scope>NUCLEOTIDE SEQUENCE [LARGE SCALE GENOMIC DNA]</scope>
    <source>
        <strain evidence="1 2">JCM19232</strain>
    </source>
</reference>
<accession>A0A0B8PMZ8</accession>